<reference evidence="1 2" key="1">
    <citation type="submission" date="2015-12" db="EMBL/GenBank/DDBJ databases">
        <title>Dictyostelia acquired genes for synthesis and detection of signals that induce cell-type specialization by lateral gene transfer from prokaryotes.</title>
        <authorList>
            <person name="Gloeckner G."/>
            <person name="Schaap P."/>
        </authorList>
    </citation>
    <scope>NUCLEOTIDE SEQUENCE [LARGE SCALE GENOMIC DNA]</scope>
    <source>
        <strain evidence="1 2">TK</strain>
    </source>
</reference>
<evidence type="ECO:0000313" key="1">
    <source>
        <dbReference type="EMBL" id="KYR01713.1"/>
    </source>
</evidence>
<gene>
    <name evidence="1" type="ORF">DLAC_01721</name>
</gene>
<organism evidence="1 2">
    <name type="scientific">Tieghemostelium lacteum</name>
    <name type="common">Slime mold</name>
    <name type="synonym">Dictyostelium lacteum</name>
    <dbReference type="NCBI Taxonomy" id="361077"/>
    <lineage>
        <taxon>Eukaryota</taxon>
        <taxon>Amoebozoa</taxon>
        <taxon>Evosea</taxon>
        <taxon>Eumycetozoa</taxon>
        <taxon>Dictyostelia</taxon>
        <taxon>Dictyosteliales</taxon>
        <taxon>Raperosteliaceae</taxon>
        <taxon>Tieghemostelium</taxon>
    </lineage>
</organism>
<comment type="caution">
    <text evidence="1">The sequence shown here is derived from an EMBL/GenBank/DDBJ whole genome shotgun (WGS) entry which is preliminary data.</text>
</comment>
<keyword evidence="2" id="KW-1185">Reference proteome</keyword>
<dbReference type="SUPFAM" id="SSF48371">
    <property type="entry name" value="ARM repeat"/>
    <property type="match status" value="1"/>
</dbReference>
<accession>A0A152A662</accession>
<name>A0A152A662_TIELA</name>
<proteinExistence type="predicted"/>
<dbReference type="InterPro" id="IPR011989">
    <property type="entry name" value="ARM-like"/>
</dbReference>
<evidence type="ECO:0000313" key="2">
    <source>
        <dbReference type="Proteomes" id="UP000076078"/>
    </source>
</evidence>
<protein>
    <submittedName>
        <fullName evidence="1">Uncharacterized protein</fullName>
    </submittedName>
</protein>
<dbReference type="Proteomes" id="UP000076078">
    <property type="component" value="Unassembled WGS sequence"/>
</dbReference>
<sequence>MAPTKEQYEIIFNTIRNILSGLLICEDTDYEKILKLLMQYNDNLYYLEPIPIILENIPALKKIVHLFNECQDNAINKRLCLLISRLCTLTNSNVGRKLIEQGALGGCMRLLYSTDVEIQSLASQCIASIIHNDRDTSNILSERNAHEISIRNMKSLIERGYTRSDNATLLNMLHGFSYLNQHLNSAQLERTIDETLNFYSYILDPKFTFQSDIYLRIGSGIQNLCQSNLDITISKFIKYHLLDRMIDLLLEDTNHHQFTIFGLFILIRVAPDEYIPRFAKHLSVFMLNSASYSLYQFFSGISTLVNMEKFDLIQENQLIQRVFLAKKNPDYFYSLLETFKEIVDRAPVEMLQQTIYSTNVITLICNYTEGKPIQQNIYPTLISFLKKVLQKYKANAQSLSNPAPQFKESSIQNDITILKEIPEFRKPYWDI</sequence>
<dbReference type="InterPro" id="IPR016024">
    <property type="entry name" value="ARM-type_fold"/>
</dbReference>
<dbReference type="InParanoid" id="A0A152A662"/>
<dbReference type="AlphaFoldDB" id="A0A152A662"/>
<dbReference type="EMBL" id="LODT01000006">
    <property type="protein sequence ID" value="KYR01713.1"/>
    <property type="molecule type" value="Genomic_DNA"/>
</dbReference>
<dbReference type="Gene3D" id="1.25.10.10">
    <property type="entry name" value="Leucine-rich Repeat Variant"/>
    <property type="match status" value="1"/>
</dbReference>